<evidence type="ECO:0000256" key="1">
    <source>
        <dbReference type="SAM" id="Phobius"/>
    </source>
</evidence>
<dbReference type="Gene3D" id="3.10.620.30">
    <property type="match status" value="1"/>
</dbReference>
<feature type="domain" description="Transglutaminase-like" evidence="2">
    <location>
        <begin position="296"/>
        <end position="359"/>
    </location>
</feature>
<reference evidence="3 4" key="1">
    <citation type="journal article" date="2019" name="Microorganisms">
        <title>Paenibacillus lutrae sp. nov., A Chitinolytic Species Isolated from A River Otter in Castril Natural Park, Granada, Spain.</title>
        <authorList>
            <person name="Rodriguez M."/>
            <person name="Reina J.C."/>
            <person name="Bejar V."/>
            <person name="Llamas I."/>
        </authorList>
    </citation>
    <scope>NUCLEOTIDE SEQUENCE [LARGE SCALE GENOMIC DNA]</scope>
    <source>
        <strain evidence="3 4">N10</strain>
    </source>
</reference>
<feature type="transmembrane region" description="Helical" evidence="1">
    <location>
        <begin position="12"/>
        <end position="31"/>
    </location>
</feature>
<feature type="transmembrane region" description="Helical" evidence="1">
    <location>
        <begin position="104"/>
        <end position="126"/>
    </location>
</feature>
<feature type="transmembrane region" description="Helical" evidence="1">
    <location>
        <begin position="146"/>
        <end position="175"/>
    </location>
</feature>
<accession>A0A7X3FLE4</accession>
<keyword evidence="4" id="KW-1185">Reference proteome</keyword>
<dbReference type="PANTHER" id="PTHR33490:SF3">
    <property type="entry name" value="CONSERVED INTEGRAL MEMBRANE PROTEIN"/>
    <property type="match status" value="1"/>
</dbReference>
<proteinExistence type="predicted"/>
<evidence type="ECO:0000259" key="2">
    <source>
        <dbReference type="SMART" id="SM00460"/>
    </source>
</evidence>
<organism evidence="3 4">
    <name type="scientific">Paenibacillus lutrae</name>
    <dbReference type="NCBI Taxonomy" id="2078573"/>
    <lineage>
        <taxon>Bacteria</taxon>
        <taxon>Bacillati</taxon>
        <taxon>Bacillota</taxon>
        <taxon>Bacilli</taxon>
        <taxon>Bacillales</taxon>
        <taxon>Paenibacillaceae</taxon>
        <taxon>Paenibacillus</taxon>
    </lineage>
</organism>
<dbReference type="OrthoDB" id="1817605at2"/>
<dbReference type="SUPFAM" id="SSF54001">
    <property type="entry name" value="Cysteine proteinases"/>
    <property type="match status" value="1"/>
</dbReference>
<dbReference type="RefSeq" id="WP_157338186.1">
    <property type="nucleotide sequence ID" value="NZ_RHLK01000015.1"/>
</dbReference>
<dbReference type="Proteomes" id="UP000490800">
    <property type="component" value="Unassembled WGS sequence"/>
</dbReference>
<sequence length="380" mass="42779">MSDSIFSWESMNIISVILILVVVGSAIQGIVRGTSGSAKHLLRMICETFVTVATIYLAWQASKLLSVPLQNWLKSLSIQIPAAEMPVWKQTYYTAVTAIRDFELFRFGVLFLLTYLVIRQILYWFVDPILLRWAHSRWDREDKPSVASAATGGLIGSVTGAWRAMLVVAVLFVYVTLFPQTKPASYIGASNLYQKGAREVIQPFTGDFLQSQLPVFTRAVEQEFNQILQRKYEVVDANIPADISAAAKEVTKNGGTDEEKAELLYKWVGSRVAYDYGKVDLYEQQRIWKEQTPEDTFASRTGVCIDYSRLYAVMARSIGLDVKVVTGLGSDGRGGYGPHAWNEVYLTEKKQWVPLDATWVSSGSNWFNPPDFDKTHIRDV</sequence>
<keyword evidence="1" id="KW-0812">Transmembrane</keyword>
<gene>
    <name evidence="3" type="ORF">EDM21_19850</name>
</gene>
<evidence type="ECO:0000313" key="3">
    <source>
        <dbReference type="EMBL" id="MVP01752.1"/>
    </source>
</evidence>
<evidence type="ECO:0000313" key="4">
    <source>
        <dbReference type="Proteomes" id="UP000490800"/>
    </source>
</evidence>
<dbReference type="PANTHER" id="PTHR33490">
    <property type="entry name" value="BLR5614 PROTEIN-RELATED"/>
    <property type="match status" value="1"/>
</dbReference>
<dbReference type="AlphaFoldDB" id="A0A7X3FLE4"/>
<dbReference type="InterPro" id="IPR038765">
    <property type="entry name" value="Papain-like_cys_pep_sf"/>
</dbReference>
<dbReference type="EMBL" id="RHLK01000015">
    <property type="protein sequence ID" value="MVP01752.1"/>
    <property type="molecule type" value="Genomic_DNA"/>
</dbReference>
<dbReference type="InterPro" id="IPR002931">
    <property type="entry name" value="Transglutaminase-like"/>
</dbReference>
<comment type="caution">
    <text evidence="3">The sequence shown here is derived from an EMBL/GenBank/DDBJ whole genome shotgun (WGS) entry which is preliminary data.</text>
</comment>
<name>A0A7X3FLE4_9BACL</name>
<dbReference type="Pfam" id="PF01841">
    <property type="entry name" value="Transglut_core"/>
    <property type="match status" value="1"/>
</dbReference>
<protein>
    <submittedName>
        <fullName evidence="3">Transglutaminase domain-containing protein</fullName>
    </submittedName>
</protein>
<keyword evidence="1" id="KW-0472">Membrane</keyword>
<dbReference type="SMART" id="SM00460">
    <property type="entry name" value="TGc"/>
    <property type="match status" value="1"/>
</dbReference>
<keyword evidence="1" id="KW-1133">Transmembrane helix</keyword>